<keyword evidence="1" id="KW-1133">Transmembrane helix</keyword>
<evidence type="ECO:0000313" key="3">
    <source>
        <dbReference type="Proteomes" id="UP000324222"/>
    </source>
</evidence>
<name>A0A5B7HDA3_PORTR</name>
<evidence type="ECO:0000313" key="2">
    <source>
        <dbReference type="EMBL" id="MPC70731.1"/>
    </source>
</evidence>
<accession>A0A5B7HDA3</accession>
<proteinExistence type="predicted"/>
<dbReference type="Proteomes" id="UP000324222">
    <property type="component" value="Unassembled WGS sequence"/>
</dbReference>
<feature type="transmembrane region" description="Helical" evidence="1">
    <location>
        <begin position="16"/>
        <end position="35"/>
    </location>
</feature>
<protein>
    <submittedName>
        <fullName evidence="2">Uncharacterized protein</fullName>
    </submittedName>
</protein>
<sequence length="106" mass="11746">MHLTHEVLFSTNGRDFAAPVTVTSSALMMLYAGLLTRARCVTDDEEQLPYALPSTHWRWELRVAADEQACVAGVVTGLAGAIAVWERVEVHICLEMCFKGRQVLRG</sequence>
<keyword evidence="1" id="KW-0472">Membrane</keyword>
<dbReference type="AlphaFoldDB" id="A0A5B7HDA3"/>
<comment type="caution">
    <text evidence="2">The sequence shown here is derived from an EMBL/GenBank/DDBJ whole genome shotgun (WGS) entry which is preliminary data.</text>
</comment>
<gene>
    <name evidence="2" type="ORF">E2C01_064985</name>
</gene>
<organism evidence="2 3">
    <name type="scientific">Portunus trituberculatus</name>
    <name type="common">Swimming crab</name>
    <name type="synonym">Neptunus trituberculatus</name>
    <dbReference type="NCBI Taxonomy" id="210409"/>
    <lineage>
        <taxon>Eukaryota</taxon>
        <taxon>Metazoa</taxon>
        <taxon>Ecdysozoa</taxon>
        <taxon>Arthropoda</taxon>
        <taxon>Crustacea</taxon>
        <taxon>Multicrustacea</taxon>
        <taxon>Malacostraca</taxon>
        <taxon>Eumalacostraca</taxon>
        <taxon>Eucarida</taxon>
        <taxon>Decapoda</taxon>
        <taxon>Pleocyemata</taxon>
        <taxon>Brachyura</taxon>
        <taxon>Eubrachyura</taxon>
        <taxon>Portunoidea</taxon>
        <taxon>Portunidae</taxon>
        <taxon>Portuninae</taxon>
        <taxon>Portunus</taxon>
    </lineage>
</organism>
<keyword evidence="3" id="KW-1185">Reference proteome</keyword>
<keyword evidence="1" id="KW-0812">Transmembrane</keyword>
<evidence type="ECO:0000256" key="1">
    <source>
        <dbReference type="SAM" id="Phobius"/>
    </source>
</evidence>
<dbReference type="EMBL" id="VSRR010031602">
    <property type="protein sequence ID" value="MPC70731.1"/>
    <property type="molecule type" value="Genomic_DNA"/>
</dbReference>
<reference evidence="2 3" key="1">
    <citation type="submission" date="2019-05" db="EMBL/GenBank/DDBJ databases">
        <title>Another draft genome of Portunus trituberculatus and its Hox gene families provides insights of decapod evolution.</title>
        <authorList>
            <person name="Jeong J.-H."/>
            <person name="Song I."/>
            <person name="Kim S."/>
            <person name="Choi T."/>
            <person name="Kim D."/>
            <person name="Ryu S."/>
            <person name="Kim W."/>
        </authorList>
    </citation>
    <scope>NUCLEOTIDE SEQUENCE [LARGE SCALE GENOMIC DNA]</scope>
    <source>
        <tissue evidence="2">Muscle</tissue>
    </source>
</reference>